<evidence type="ECO:0000256" key="3">
    <source>
        <dbReference type="ARBA" id="ARBA00022679"/>
    </source>
</evidence>
<evidence type="ECO:0000256" key="7">
    <source>
        <dbReference type="ARBA" id="ARBA00023136"/>
    </source>
</evidence>
<comment type="caution">
    <text evidence="10">The sequence shown here is derived from an EMBL/GenBank/DDBJ whole genome shotgun (WGS) entry which is preliminary data.</text>
</comment>
<proteinExistence type="inferred from homology"/>
<evidence type="ECO:0000256" key="1">
    <source>
        <dbReference type="ARBA" id="ARBA00004323"/>
    </source>
</evidence>
<name>A0A8K0P6B6_LADFU</name>
<dbReference type="EC" id="2.8.2.-" evidence="9"/>
<evidence type="ECO:0000256" key="9">
    <source>
        <dbReference type="RuleBase" id="RU364020"/>
    </source>
</evidence>
<keyword evidence="4 9" id="KW-0812">Transmembrane</keyword>
<gene>
    <name evidence="10" type="ORF">J437_LFUL012706</name>
</gene>
<dbReference type="Proteomes" id="UP000792457">
    <property type="component" value="Unassembled WGS sequence"/>
</dbReference>
<dbReference type="InterPro" id="IPR018011">
    <property type="entry name" value="Carb_sulfotrans_8-10"/>
</dbReference>
<feature type="transmembrane region" description="Helical" evidence="9">
    <location>
        <begin position="23"/>
        <end position="42"/>
    </location>
</feature>
<keyword evidence="11" id="KW-1185">Reference proteome</keyword>
<dbReference type="PANTHER" id="PTHR12137:SF63">
    <property type="entry name" value="CARBOHYDRATE SULFOTRANSFERASE"/>
    <property type="match status" value="1"/>
</dbReference>
<evidence type="ECO:0000256" key="8">
    <source>
        <dbReference type="ARBA" id="ARBA00023180"/>
    </source>
</evidence>
<reference evidence="10" key="2">
    <citation type="submission" date="2017-10" db="EMBL/GenBank/DDBJ databases">
        <title>Ladona fulva Genome sequencing and assembly.</title>
        <authorList>
            <person name="Murali S."/>
            <person name="Richards S."/>
            <person name="Bandaranaike D."/>
            <person name="Bellair M."/>
            <person name="Blankenburg K."/>
            <person name="Chao H."/>
            <person name="Dinh H."/>
            <person name="Doddapaneni H."/>
            <person name="Dugan-Rocha S."/>
            <person name="Elkadiri S."/>
            <person name="Gnanaolivu R."/>
            <person name="Hernandez B."/>
            <person name="Skinner E."/>
            <person name="Javaid M."/>
            <person name="Lee S."/>
            <person name="Li M."/>
            <person name="Ming W."/>
            <person name="Munidasa M."/>
            <person name="Muniz J."/>
            <person name="Nguyen L."/>
            <person name="Hughes D."/>
            <person name="Osuji N."/>
            <person name="Pu L.-L."/>
            <person name="Puazo M."/>
            <person name="Qu C."/>
            <person name="Quiroz J."/>
            <person name="Raj R."/>
            <person name="Weissenberger G."/>
            <person name="Xin Y."/>
            <person name="Zou X."/>
            <person name="Han Y."/>
            <person name="Worley K."/>
            <person name="Muzny D."/>
            <person name="Gibbs R."/>
        </authorList>
    </citation>
    <scope>NUCLEOTIDE SEQUENCE</scope>
    <source>
        <strain evidence="10">Sampled in the wild</strain>
    </source>
</reference>
<dbReference type="EMBL" id="KZ308621">
    <property type="protein sequence ID" value="KAG8232474.1"/>
    <property type="molecule type" value="Genomic_DNA"/>
</dbReference>
<evidence type="ECO:0000256" key="2">
    <source>
        <dbReference type="ARBA" id="ARBA00006339"/>
    </source>
</evidence>
<evidence type="ECO:0000256" key="4">
    <source>
        <dbReference type="ARBA" id="ARBA00022692"/>
    </source>
</evidence>
<dbReference type="AlphaFoldDB" id="A0A8K0P6B6"/>
<accession>A0A8K0P6B6</accession>
<protein>
    <recommendedName>
        <fullName evidence="9">Carbohydrate sulfotransferase</fullName>
        <ecNumber evidence="9">2.8.2.-</ecNumber>
    </recommendedName>
</protein>
<evidence type="ECO:0000256" key="5">
    <source>
        <dbReference type="ARBA" id="ARBA00022989"/>
    </source>
</evidence>
<dbReference type="GO" id="GO:0000139">
    <property type="term" value="C:Golgi membrane"/>
    <property type="evidence" value="ECO:0007669"/>
    <property type="project" value="UniProtKB-SubCell"/>
</dbReference>
<evidence type="ECO:0000313" key="11">
    <source>
        <dbReference type="Proteomes" id="UP000792457"/>
    </source>
</evidence>
<dbReference type="InterPro" id="IPR005331">
    <property type="entry name" value="Sulfotransferase"/>
</dbReference>
<evidence type="ECO:0000256" key="6">
    <source>
        <dbReference type="ARBA" id="ARBA00023034"/>
    </source>
</evidence>
<keyword evidence="7 9" id="KW-0472">Membrane</keyword>
<organism evidence="10 11">
    <name type="scientific">Ladona fulva</name>
    <name type="common">Scarce chaser dragonfly</name>
    <name type="synonym">Libellula fulva</name>
    <dbReference type="NCBI Taxonomy" id="123851"/>
    <lineage>
        <taxon>Eukaryota</taxon>
        <taxon>Metazoa</taxon>
        <taxon>Ecdysozoa</taxon>
        <taxon>Arthropoda</taxon>
        <taxon>Hexapoda</taxon>
        <taxon>Insecta</taxon>
        <taxon>Pterygota</taxon>
        <taxon>Palaeoptera</taxon>
        <taxon>Odonata</taxon>
        <taxon>Epiprocta</taxon>
        <taxon>Anisoptera</taxon>
        <taxon>Libelluloidea</taxon>
        <taxon>Libellulidae</taxon>
        <taxon>Ladona</taxon>
    </lineage>
</organism>
<comment type="similarity">
    <text evidence="2 9">Belongs to the sulfotransferase 2 family.</text>
</comment>
<dbReference type="GO" id="GO:0008146">
    <property type="term" value="F:sulfotransferase activity"/>
    <property type="evidence" value="ECO:0007669"/>
    <property type="project" value="InterPro"/>
</dbReference>
<sequence>MGRWESADLLCLWRQRRWRSRGAYKLMGAAAAATCILLYLLAVSAPSTWDTPIQQLITPQEDDVWSIAEARLRMREARLEMDQRLRRVEEVCRRYNLGLYRQSSEPPSVKHPPTPQYSVFYIDKPHKISWCPIYKAASSTWLYNFLLLGGMKEGSLKKPKEQLSVLARKMYPEPEYKDAEEAFGTTFKFMVVRHPFERLLSAYRDKLENSKVGLEHGVLHFYQKYGRHIVEKYRFNRTIGEKGDFKDRIEPTFPEFVRYLIDEDLVTRSDDHWIPFYLFCTPCLLRYDAIAKVETMRRDQEYILRSAALLGVEGIKPRWRHQTRGGKTTDDMAKSYFSQLSEKQVLALYHKYSLDFDLFGYSPQKYLEYARNG</sequence>
<dbReference type="Pfam" id="PF03567">
    <property type="entry name" value="Sulfotransfer_2"/>
    <property type="match status" value="1"/>
</dbReference>
<keyword evidence="8 9" id="KW-0325">Glycoprotein</keyword>
<keyword evidence="3 9" id="KW-0808">Transferase</keyword>
<reference evidence="10" key="1">
    <citation type="submission" date="2013-04" db="EMBL/GenBank/DDBJ databases">
        <authorList>
            <person name="Qu J."/>
            <person name="Murali S.C."/>
            <person name="Bandaranaike D."/>
            <person name="Bellair M."/>
            <person name="Blankenburg K."/>
            <person name="Chao H."/>
            <person name="Dinh H."/>
            <person name="Doddapaneni H."/>
            <person name="Downs B."/>
            <person name="Dugan-Rocha S."/>
            <person name="Elkadiri S."/>
            <person name="Gnanaolivu R.D."/>
            <person name="Hernandez B."/>
            <person name="Javaid M."/>
            <person name="Jayaseelan J.C."/>
            <person name="Lee S."/>
            <person name="Li M."/>
            <person name="Ming W."/>
            <person name="Munidasa M."/>
            <person name="Muniz J."/>
            <person name="Nguyen L."/>
            <person name="Ongeri F."/>
            <person name="Osuji N."/>
            <person name="Pu L.-L."/>
            <person name="Puazo M."/>
            <person name="Qu C."/>
            <person name="Quiroz J."/>
            <person name="Raj R."/>
            <person name="Weissenberger G."/>
            <person name="Xin Y."/>
            <person name="Zou X."/>
            <person name="Han Y."/>
            <person name="Richards S."/>
            <person name="Worley K."/>
            <person name="Muzny D."/>
            <person name="Gibbs R."/>
        </authorList>
    </citation>
    <scope>NUCLEOTIDE SEQUENCE</scope>
    <source>
        <strain evidence="10">Sampled in the wild</strain>
    </source>
</reference>
<keyword evidence="9" id="KW-0119">Carbohydrate metabolism</keyword>
<evidence type="ECO:0000313" key="10">
    <source>
        <dbReference type="EMBL" id="KAG8232474.1"/>
    </source>
</evidence>
<keyword evidence="6 9" id="KW-0333">Golgi apparatus</keyword>
<dbReference type="OrthoDB" id="2019940at2759"/>
<dbReference type="GO" id="GO:0016051">
    <property type="term" value="P:carbohydrate biosynthetic process"/>
    <property type="evidence" value="ECO:0007669"/>
    <property type="project" value="InterPro"/>
</dbReference>
<keyword evidence="5 9" id="KW-1133">Transmembrane helix</keyword>
<keyword evidence="9" id="KW-0735">Signal-anchor</keyword>
<comment type="subcellular location">
    <subcellularLocation>
        <location evidence="1 9">Golgi apparatus membrane</location>
        <topology evidence="1 9">Single-pass type II membrane protein</topology>
    </subcellularLocation>
</comment>
<dbReference type="PANTHER" id="PTHR12137">
    <property type="entry name" value="CARBOHYDRATE SULFOTRANSFERASE"/>
    <property type="match status" value="1"/>
</dbReference>